<evidence type="ECO:0000313" key="2">
    <source>
        <dbReference type="Proteomes" id="UP001515480"/>
    </source>
</evidence>
<accession>A0AB34J7C2</accession>
<organism evidence="1 2">
    <name type="scientific">Prymnesium parvum</name>
    <name type="common">Toxic golden alga</name>
    <dbReference type="NCBI Taxonomy" id="97485"/>
    <lineage>
        <taxon>Eukaryota</taxon>
        <taxon>Haptista</taxon>
        <taxon>Haptophyta</taxon>
        <taxon>Prymnesiophyceae</taxon>
        <taxon>Prymnesiales</taxon>
        <taxon>Prymnesiaceae</taxon>
        <taxon>Prymnesium</taxon>
    </lineage>
</organism>
<protein>
    <submittedName>
        <fullName evidence="1">Uncharacterized protein</fullName>
    </submittedName>
</protein>
<evidence type="ECO:0000313" key="1">
    <source>
        <dbReference type="EMBL" id="KAL1514479.1"/>
    </source>
</evidence>
<comment type="caution">
    <text evidence="1">The sequence shown here is derived from an EMBL/GenBank/DDBJ whole genome shotgun (WGS) entry which is preliminary data.</text>
</comment>
<name>A0AB34J7C2_PRYPA</name>
<reference evidence="1 2" key="1">
    <citation type="journal article" date="2024" name="Science">
        <title>Giant polyketide synthase enzymes in the biosynthesis of giant marine polyether toxins.</title>
        <authorList>
            <person name="Fallon T.R."/>
            <person name="Shende V.V."/>
            <person name="Wierzbicki I.H."/>
            <person name="Pendleton A.L."/>
            <person name="Watervoot N.F."/>
            <person name="Auber R.P."/>
            <person name="Gonzalez D.J."/>
            <person name="Wisecaver J.H."/>
            <person name="Moore B.S."/>
        </authorList>
    </citation>
    <scope>NUCLEOTIDE SEQUENCE [LARGE SCALE GENOMIC DNA]</scope>
    <source>
        <strain evidence="1 2">12B1</strain>
    </source>
</reference>
<dbReference type="EMBL" id="JBGBPQ010000012">
    <property type="protein sequence ID" value="KAL1514479.1"/>
    <property type="molecule type" value="Genomic_DNA"/>
</dbReference>
<keyword evidence="2" id="KW-1185">Reference proteome</keyword>
<gene>
    <name evidence="1" type="ORF">AB1Y20_003578</name>
</gene>
<proteinExistence type="predicted"/>
<sequence>MALAFPLLWAAARPACEIRLAGACPPLPHMRAGEWFHDHLFGGPAAAGSAECDASADAWRRRCATAAEARLVAARYGNLCDRDCAPSPPGCEASRDVGVGGGGGRRHAAGGLAVPLRLLFHAARWAERTSALSQACLMGRGGTTLLSRAGAEARLCTCLPKGAAAQLRLFDVPAVSGALVWTAPAHLVAAPNRTRPPAEPLLRLADIHFRVGGAAHAAMARLAGLLVLGNSVSRRLASALDSTLAIQHRPVWGDTMQYAEGGQHRQESLLGGGQNFSSRRVAFWWWPDKMCDPPPSHNRLPLYTVLHGAECVHARALDEALAHFAAPRHVAASGGGEARRLVVMLGGHLGNLMQCDLDLPDYAARDGRTPQLEAFEAAARVSTRHFVRRWSAACPACLFIWRLETSIGAFDRERDGKKFCACAECTESYLTERAVRWNAVVAEVVGGAHAMVPPAGAEWMLFDPFSSTKALGGAACAKRDAAHWLAPARVIMTQQLLHLLMKASSQA</sequence>
<dbReference type="Proteomes" id="UP001515480">
    <property type="component" value="Unassembled WGS sequence"/>
</dbReference>
<dbReference type="AlphaFoldDB" id="A0AB34J7C2"/>